<evidence type="ECO:0000256" key="2">
    <source>
        <dbReference type="ARBA" id="ARBA00022701"/>
    </source>
</evidence>
<dbReference type="SUPFAM" id="SSF52490">
    <property type="entry name" value="Tubulin nucleotide-binding domain-like"/>
    <property type="match status" value="1"/>
</dbReference>
<dbReference type="PANTHER" id="PTHR11588">
    <property type="entry name" value="TUBULIN"/>
    <property type="match status" value="1"/>
</dbReference>
<evidence type="ECO:0000256" key="1">
    <source>
        <dbReference type="ARBA" id="ARBA00009636"/>
    </source>
</evidence>
<keyword evidence="6" id="KW-1185">Reference proteome</keyword>
<dbReference type="Gene3D" id="3.40.50.1440">
    <property type="entry name" value="Tubulin/FtsZ, GTPase domain"/>
    <property type="match status" value="1"/>
</dbReference>
<dbReference type="InterPro" id="IPR000217">
    <property type="entry name" value="Tubulin"/>
</dbReference>
<reference evidence="5" key="1">
    <citation type="journal article" date="2020" name="Cell">
        <title>Large-Scale Comparative Analyses of Tick Genomes Elucidate Their Genetic Diversity and Vector Capacities.</title>
        <authorList>
            <consortium name="Tick Genome and Microbiome Consortium (TIGMIC)"/>
            <person name="Jia N."/>
            <person name="Wang J."/>
            <person name="Shi W."/>
            <person name="Du L."/>
            <person name="Sun Y."/>
            <person name="Zhan W."/>
            <person name="Jiang J.F."/>
            <person name="Wang Q."/>
            <person name="Zhang B."/>
            <person name="Ji P."/>
            <person name="Bell-Sakyi L."/>
            <person name="Cui X.M."/>
            <person name="Yuan T.T."/>
            <person name="Jiang B.G."/>
            <person name="Yang W.F."/>
            <person name="Lam T.T."/>
            <person name="Chang Q.C."/>
            <person name="Ding S.J."/>
            <person name="Wang X.J."/>
            <person name="Zhu J.G."/>
            <person name="Ruan X.D."/>
            <person name="Zhao L."/>
            <person name="Wei J.T."/>
            <person name="Ye R.Z."/>
            <person name="Que T.C."/>
            <person name="Du C.H."/>
            <person name="Zhou Y.H."/>
            <person name="Cheng J.X."/>
            <person name="Dai P.F."/>
            <person name="Guo W.B."/>
            <person name="Han X.H."/>
            <person name="Huang E.J."/>
            <person name="Li L.F."/>
            <person name="Wei W."/>
            <person name="Gao Y.C."/>
            <person name="Liu J.Z."/>
            <person name="Shao H.Z."/>
            <person name="Wang X."/>
            <person name="Wang C.C."/>
            <person name="Yang T.C."/>
            <person name="Huo Q.B."/>
            <person name="Li W."/>
            <person name="Chen H.Y."/>
            <person name="Chen S.E."/>
            <person name="Zhou L.G."/>
            <person name="Ni X.B."/>
            <person name="Tian J.H."/>
            <person name="Sheng Y."/>
            <person name="Liu T."/>
            <person name="Pan Y.S."/>
            <person name="Xia L.Y."/>
            <person name="Li J."/>
            <person name="Zhao F."/>
            <person name="Cao W.C."/>
        </authorList>
    </citation>
    <scope>NUCLEOTIDE SEQUENCE</scope>
    <source>
        <strain evidence="5">Rmic-2018</strain>
    </source>
</reference>
<accession>A0A9J6CUJ8</accession>
<dbReference type="GO" id="GO:0005525">
    <property type="term" value="F:GTP binding"/>
    <property type="evidence" value="ECO:0007669"/>
    <property type="project" value="UniProtKB-KW"/>
</dbReference>
<dbReference type="GO" id="GO:0005874">
    <property type="term" value="C:microtubule"/>
    <property type="evidence" value="ECO:0007669"/>
    <property type="project" value="UniProtKB-KW"/>
</dbReference>
<keyword evidence="2" id="KW-0493">Microtubule</keyword>
<sequence>MLTKMFRSRTLSDSISPKDCSLRLTALPESGQLFHPEQLKEDAANNYAHSHYAIQIVDLVLDCIRKLADQCTGMQGFLIIHSLPGSQISSSKTIGGGDDSFNMFFSETSSGKHARAPHHLC</sequence>
<evidence type="ECO:0000313" key="6">
    <source>
        <dbReference type="Proteomes" id="UP000821866"/>
    </source>
</evidence>
<name>A0A9J6CUJ8_RHIMP</name>
<dbReference type="PRINTS" id="PR01161">
    <property type="entry name" value="TUBULIN"/>
</dbReference>
<proteinExistence type="inferred from homology"/>
<keyword evidence="3" id="KW-0547">Nucleotide-binding</keyword>
<dbReference type="AlphaFoldDB" id="A0A9J6CUJ8"/>
<comment type="caution">
    <text evidence="5">The sequence shown here is derived from an EMBL/GenBank/DDBJ whole genome shotgun (WGS) entry which is preliminary data.</text>
</comment>
<evidence type="ECO:0000256" key="4">
    <source>
        <dbReference type="ARBA" id="ARBA00023134"/>
    </source>
</evidence>
<dbReference type="InterPro" id="IPR036525">
    <property type="entry name" value="Tubulin/FtsZ_GTPase_sf"/>
</dbReference>
<dbReference type="EMBL" id="JABSTU010006836">
    <property type="protein sequence ID" value="KAH7932113.1"/>
    <property type="molecule type" value="Genomic_DNA"/>
</dbReference>
<evidence type="ECO:0000313" key="5">
    <source>
        <dbReference type="EMBL" id="KAH7932113.1"/>
    </source>
</evidence>
<comment type="similarity">
    <text evidence="1">Belongs to the tubulin family.</text>
</comment>
<gene>
    <name evidence="5" type="ORF">HPB51_029530</name>
</gene>
<protein>
    <submittedName>
        <fullName evidence="5">Uncharacterized protein</fullName>
    </submittedName>
</protein>
<organism evidence="5 6">
    <name type="scientific">Rhipicephalus microplus</name>
    <name type="common">Cattle tick</name>
    <name type="synonym">Boophilus microplus</name>
    <dbReference type="NCBI Taxonomy" id="6941"/>
    <lineage>
        <taxon>Eukaryota</taxon>
        <taxon>Metazoa</taxon>
        <taxon>Ecdysozoa</taxon>
        <taxon>Arthropoda</taxon>
        <taxon>Chelicerata</taxon>
        <taxon>Arachnida</taxon>
        <taxon>Acari</taxon>
        <taxon>Parasitiformes</taxon>
        <taxon>Ixodida</taxon>
        <taxon>Ixodoidea</taxon>
        <taxon>Ixodidae</taxon>
        <taxon>Rhipicephalinae</taxon>
        <taxon>Rhipicephalus</taxon>
        <taxon>Boophilus</taxon>
    </lineage>
</organism>
<reference evidence="5" key="2">
    <citation type="submission" date="2021-09" db="EMBL/GenBank/DDBJ databases">
        <authorList>
            <person name="Jia N."/>
            <person name="Wang J."/>
            <person name="Shi W."/>
            <person name="Du L."/>
            <person name="Sun Y."/>
            <person name="Zhan W."/>
            <person name="Jiang J."/>
            <person name="Wang Q."/>
            <person name="Zhang B."/>
            <person name="Ji P."/>
            <person name="Sakyi L.B."/>
            <person name="Cui X."/>
            <person name="Yuan T."/>
            <person name="Jiang B."/>
            <person name="Yang W."/>
            <person name="Lam T.T.-Y."/>
            <person name="Chang Q."/>
            <person name="Ding S."/>
            <person name="Wang X."/>
            <person name="Zhu J."/>
            <person name="Ruan X."/>
            <person name="Zhao L."/>
            <person name="Wei J."/>
            <person name="Que T."/>
            <person name="Du C."/>
            <person name="Cheng J."/>
            <person name="Dai P."/>
            <person name="Han X."/>
            <person name="Huang E."/>
            <person name="Gao Y."/>
            <person name="Liu J."/>
            <person name="Shao H."/>
            <person name="Ye R."/>
            <person name="Li L."/>
            <person name="Wei W."/>
            <person name="Wang X."/>
            <person name="Wang C."/>
            <person name="Huo Q."/>
            <person name="Li W."/>
            <person name="Guo W."/>
            <person name="Chen H."/>
            <person name="Chen S."/>
            <person name="Zhou L."/>
            <person name="Zhou L."/>
            <person name="Ni X."/>
            <person name="Tian J."/>
            <person name="Zhou Y."/>
            <person name="Sheng Y."/>
            <person name="Liu T."/>
            <person name="Pan Y."/>
            <person name="Xia L."/>
            <person name="Li J."/>
            <person name="Zhao F."/>
            <person name="Cao W."/>
        </authorList>
    </citation>
    <scope>NUCLEOTIDE SEQUENCE</scope>
    <source>
        <strain evidence="5">Rmic-2018</strain>
        <tissue evidence="5">Larvae</tissue>
    </source>
</reference>
<dbReference type="GO" id="GO:0007017">
    <property type="term" value="P:microtubule-based process"/>
    <property type="evidence" value="ECO:0007669"/>
    <property type="project" value="InterPro"/>
</dbReference>
<dbReference type="Proteomes" id="UP000821866">
    <property type="component" value="Unassembled WGS sequence"/>
</dbReference>
<evidence type="ECO:0000256" key="3">
    <source>
        <dbReference type="ARBA" id="ARBA00022741"/>
    </source>
</evidence>
<keyword evidence="4" id="KW-0342">GTP-binding</keyword>